<feature type="domain" description="C2H2-type" evidence="13">
    <location>
        <begin position="314"/>
        <end position="337"/>
    </location>
</feature>
<dbReference type="SMART" id="SM00355">
    <property type="entry name" value="ZnF_C2H2"/>
    <property type="match status" value="10"/>
</dbReference>
<feature type="binding site" evidence="11">
    <location>
        <position position="48"/>
    </location>
    <ligand>
        <name>Zn(2+)</name>
        <dbReference type="ChEBI" id="CHEBI:29105"/>
    </ligand>
</feature>
<name>A0ABM3MAU9_GALME</name>
<keyword evidence="2 11" id="KW-0479">Metal-binding</keyword>
<dbReference type="InterPro" id="IPR013087">
    <property type="entry name" value="Znf_C2H2_type"/>
</dbReference>
<keyword evidence="6" id="KW-0805">Transcription regulation</keyword>
<feature type="binding site" evidence="11">
    <location>
        <position position="10"/>
    </location>
    <ligand>
        <name>Zn(2+)</name>
        <dbReference type="ChEBI" id="CHEBI:29105"/>
    </ligand>
</feature>
<dbReference type="PANTHER" id="PTHR24384:SF189">
    <property type="entry name" value="C2H2-TYPE DOMAIN-CONTAINING PROTEIN-RELATED"/>
    <property type="match status" value="1"/>
</dbReference>
<dbReference type="PANTHER" id="PTHR24384">
    <property type="entry name" value="FINGER PUTATIVE TRANSCRIPTION FACTOR FAMILY-RELATED"/>
    <property type="match status" value="1"/>
</dbReference>
<accession>A0ABM3MAU9</accession>
<dbReference type="Proteomes" id="UP001652740">
    <property type="component" value="Unplaced"/>
</dbReference>
<dbReference type="PROSITE" id="PS50157">
    <property type="entry name" value="ZINC_FINGER_C2H2_2"/>
    <property type="match status" value="7"/>
</dbReference>
<dbReference type="RefSeq" id="XP_052748542.1">
    <property type="nucleotide sequence ID" value="XM_052892582.1"/>
</dbReference>
<evidence type="ECO:0000256" key="1">
    <source>
        <dbReference type="ARBA" id="ARBA00004123"/>
    </source>
</evidence>
<keyword evidence="7" id="KW-0238">DNA-binding</keyword>
<feature type="region of interest" description="Disordered" evidence="12">
    <location>
        <begin position="635"/>
        <end position="679"/>
    </location>
</feature>
<evidence type="ECO:0000256" key="3">
    <source>
        <dbReference type="ARBA" id="ARBA00022737"/>
    </source>
</evidence>
<dbReference type="Pfam" id="PF00096">
    <property type="entry name" value="zf-C2H2"/>
    <property type="match status" value="2"/>
</dbReference>
<evidence type="ECO:0000259" key="13">
    <source>
        <dbReference type="PROSITE" id="PS50157"/>
    </source>
</evidence>
<dbReference type="PROSITE" id="PS51915">
    <property type="entry name" value="ZAD"/>
    <property type="match status" value="1"/>
</dbReference>
<feature type="domain" description="C2H2-type" evidence="13">
    <location>
        <begin position="422"/>
        <end position="450"/>
    </location>
</feature>
<protein>
    <submittedName>
        <fullName evidence="16">Zinc finger protein 726-like isoform X1</fullName>
    </submittedName>
</protein>
<keyword evidence="9" id="KW-0539">Nucleus</keyword>
<evidence type="ECO:0000256" key="5">
    <source>
        <dbReference type="ARBA" id="ARBA00022833"/>
    </source>
</evidence>
<dbReference type="Pfam" id="PF07776">
    <property type="entry name" value="zf-AD"/>
    <property type="match status" value="1"/>
</dbReference>
<keyword evidence="8" id="KW-0804">Transcription</keyword>
<evidence type="ECO:0000256" key="4">
    <source>
        <dbReference type="ARBA" id="ARBA00022771"/>
    </source>
</evidence>
<feature type="domain" description="C2H2-type" evidence="13">
    <location>
        <begin position="343"/>
        <end position="370"/>
    </location>
</feature>
<evidence type="ECO:0000256" key="8">
    <source>
        <dbReference type="ARBA" id="ARBA00023163"/>
    </source>
</evidence>
<dbReference type="InterPro" id="IPR012934">
    <property type="entry name" value="Znf_AD"/>
</dbReference>
<evidence type="ECO:0000256" key="12">
    <source>
        <dbReference type="SAM" id="MobiDB-lite"/>
    </source>
</evidence>
<organism evidence="15 16">
    <name type="scientific">Galleria mellonella</name>
    <name type="common">Greater wax moth</name>
    <dbReference type="NCBI Taxonomy" id="7137"/>
    <lineage>
        <taxon>Eukaryota</taxon>
        <taxon>Metazoa</taxon>
        <taxon>Ecdysozoa</taxon>
        <taxon>Arthropoda</taxon>
        <taxon>Hexapoda</taxon>
        <taxon>Insecta</taxon>
        <taxon>Pterygota</taxon>
        <taxon>Neoptera</taxon>
        <taxon>Endopterygota</taxon>
        <taxon>Lepidoptera</taxon>
        <taxon>Glossata</taxon>
        <taxon>Ditrysia</taxon>
        <taxon>Pyraloidea</taxon>
        <taxon>Pyralidae</taxon>
        <taxon>Galleriinae</taxon>
        <taxon>Galleria</taxon>
    </lineage>
</organism>
<dbReference type="SUPFAM" id="SSF57667">
    <property type="entry name" value="beta-beta-alpha zinc fingers"/>
    <property type="match status" value="3"/>
</dbReference>
<proteinExistence type="predicted"/>
<evidence type="ECO:0000256" key="6">
    <source>
        <dbReference type="ARBA" id="ARBA00023015"/>
    </source>
</evidence>
<dbReference type="SMART" id="SM00868">
    <property type="entry name" value="zf-AD"/>
    <property type="match status" value="1"/>
</dbReference>
<feature type="domain" description="C2H2-type" evidence="13">
    <location>
        <begin position="396"/>
        <end position="423"/>
    </location>
</feature>
<comment type="subcellular location">
    <subcellularLocation>
        <location evidence="1">Nucleus</location>
    </subcellularLocation>
</comment>
<evidence type="ECO:0000256" key="2">
    <source>
        <dbReference type="ARBA" id="ARBA00022723"/>
    </source>
</evidence>
<evidence type="ECO:0000256" key="11">
    <source>
        <dbReference type="PROSITE-ProRule" id="PRU01263"/>
    </source>
</evidence>
<keyword evidence="4 10" id="KW-0863">Zinc-finger</keyword>
<feature type="domain" description="ZAD" evidence="14">
    <location>
        <begin position="5"/>
        <end position="75"/>
    </location>
</feature>
<feature type="binding site" evidence="11">
    <location>
        <position position="51"/>
    </location>
    <ligand>
        <name>Zn(2+)</name>
        <dbReference type="ChEBI" id="CHEBI:29105"/>
    </ligand>
</feature>
<dbReference type="InterPro" id="IPR050752">
    <property type="entry name" value="C2H2-ZF_domain"/>
</dbReference>
<feature type="binding site" evidence="11">
    <location>
        <position position="7"/>
    </location>
    <ligand>
        <name>Zn(2+)</name>
        <dbReference type="ChEBI" id="CHEBI:29105"/>
    </ligand>
</feature>
<evidence type="ECO:0000256" key="9">
    <source>
        <dbReference type="ARBA" id="ARBA00023242"/>
    </source>
</evidence>
<dbReference type="PROSITE" id="PS00028">
    <property type="entry name" value="ZINC_FINGER_C2H2_1"/>
    <property type="match status" value="8"/>
</dbReference>
<feature type="domain" description="C2H2-type" evidence="13">
    <location>
        <begin position="369"/>
        <end position="396"/>
    </location>
</feature>
<feature type="compositionally biased region" description="Basic and acidic residues" evidence="12">
    <location>
        <begin position="242"/>
        <end position="256"/>
    </location>
</feature>
<reference evidence="16" key="1">
    <citation type="submission" date="2025-08" db="UniProtKB">
        <authorList>
            <consortium name="RefSeq"/>
        </authorList>
    </citation>
    <scope>IDENTIFICATION</scope>
    <source>
        <tissue evidence="16">Whole larvae</tissue>
    </source>
</reference>
<keyword evidence="3" id="KW-0677">Repeat</keyword>
<keyword evidence="5 11" id="KW-0862">Zinc</keyword>
<gene>
    <name evidence="16" type="primary">LOC113514934</name>
</gene>
<evidence type="ECO:0000313" key="16">
    <source>
        <dbReference type="RefSeq" id="XP_052748542.1"/>
    </source>
</evidence>
<evidence type="ECO:0000313" key="15">
    <source>
        <dbReference type="Proteomes" id="UP001652740"/>
    </source>
</evidence>
<feature type="domain" description="C2H2-type" evidence="13">
    <location>
        <begin position="582"/>
        <end position="609"/>
    </location>
</feature>
<evidence type="ECO:0000256" key="7">
    <source>
        <dbReference type="ARBA" id="ARBA00023125"/>
    </source>
</evidence>
<keyword evidence="15" id="KW-1185">Reference proteome</keyword>
<evidence type="ECO:0000259" key="14">
    <source>
        <dbReference type="PROSITE" id="PS51915"/>
    </source>
</evidence>
<evidence type="ECO:0000256" key="10">
    <source>
        <dbReference type="PROSITE-ProRule" id="PRU00042"/>
    </source>
</evidence>
<feature type="compositionally biased region" description="Basic residues" evidence="12">
    <location>
        <begin position="670"/>
        <end position="679"/>
    </location>
</feature>
<feature type="compositionally biased region" description="Basic residues" evidence="12">
    <location>
        <begin position="230"/>
        <end position="241"/>
    </location>
</feature>
<sequence length="679" mass="79891">MTDFDICRICLNTQAKCYKFDQFRLKDYYEEILGFKANPLDNLPHTFCYECATMLYKYHKFKEKCYLGLNLLTELLREGPITHDSVLKIKGGCKHLQSPLQIVTVCAKHVRTYFVKDNNCTTTKNQIENVNENVATAEKMSDDCVRNDPEFDPVANDIDSPDSYRLEIDETSVPELDEIKENKQIDIIVENLNVAPSYSPNALFIDDKEEIICNDTFIDIIDHEEVISKTSHKKKKKGRKKKEIEVKRQTRRETRNSSKNKITMSKKENSFKATNKKMNILEGKNWKKITLSEEEAQKEFNARSEDRKYIAAAFKCTDCYKGFSKDEMLNRHRQLRHNKSIRFECRFCHMHFSMDCYLRKHMRQHYTKYECQRCQRICPLETTALLHEEFHTGDVKKCEHCNKEFRHLSTYYTHLRTHRSEHVCTLCGVSFVSMAGLHMHKKVKHVNNEIERSEDETNQEEVDTYCERCDIRFETRRAYDEHLSHSVLHVDNAEESDVNQEVTDATHKTKYRKPMRAKTKPTTCRQCGKHFETQAACLKHHLAEHPRTAFTTDRYVCEICGVSLAPGSIAAHQNRHTRRKLYPCDICGRTFNVSVVLKRHMLVHTGERPISCNLCDKRFTRTQSMKLHYRTYHLKQPYPKRNRRKKKEDQPEAPDPDLMYLLDSSINTRSTHKHTPSLL</sequence>
<dbReference type="InterPro" id="IPR036236">
    <property type="entry name" value="Znf_C2H2_sf"/>
</dbReference>
<dbReference type="GeneID" id="113514934"/>
<dbReference type="Gene3D" id="3.30.160.60">
    <property type="entry name" value="Classic Zinc Finger"/>
    <property type="match status" value="4"/>
</dbReference>
<feature type="region of interest" description="Disordered" evidence="12">
    <location>
        <begin position="228"/>
        <end position="269"/>
    </location>
</feature>
<dbReference type="SUPFAM" id="SSF57716">
    <property type="entry name" value="Glucocorticoid receptor-like (DNA-binding domain)"/>
    <property type="match status" value="1"/>
</dbReference>
<feature type="domain" description="C2H2-type" evidence="13">
    <location>
        <begin position="610"/>
        <end position="637"/>
    </location>
</feature>
<feature type="compositionally biased region" description="Basic residues" evidence="12">
    <location>
        <begin position="635"/>
        <end position="646"/>
    </location>
</feature>